<sequence>MVDVDNLSDAELRSKLLEFGFPVMPITGTTRKTMTKKLKMLLENKNKINKDNRRSLGRYSSEDESDSDTKTAKRDKYKRATMAAPLMQPPSAKKKPAKADSVESPVRKEVKTSTTTTRTMKILHSAKDEFDTGSESDEVAEKYSSIPSYRRDSPTKSPSLSESFKKTPSPARLPASFISASSAADAASDRISQIRSRLSQYNSGYDKPYYTPPTEDLLKDKENTPFLSNFTKRLSQLSESPKSPSFDYKSDIIKENDVNGGATSSRAYLNRAARGRPSAYDYKLTNQNIFKNNFVPFMVLVVAFLFFIVVAVVYLGIRSDTSLEVTDGAEFTSSMVVGDMDQVNEGRRSKVTALMARHPYIPWKCYFYNTLWTFLSILTSILGGVVILYIFNTSFKYYKQMRQKQQEEEVAMVEQIIDILQTNSAESEDNYMVINHVRDMILPIHDRKNKQKIWAKAVKYIDENESRIRTEVQVVRGEPSEVWRWLGGASLSTSKNKSWQGQAFETQVGSVNSLPCSPTPCLKIRGMVEEGDRNTHVIKKAVLSKCAQQCRILHCAIDTSTNCVYLKCADPSDAAVAYRNLHGW</sequence>
<evidence type="ECO:0000256" key="3">
    <source>
        <dbReference type="ARBA" id="ARBA00022692"/>
    </source>
</evidence>
<name>A0A482V881_ASBVE</name>
<feature type="region of interest" description="Disordered" evidence="7">
    <location>
        <begin position="43"/>
        <end position="172"/>
    </location>
</feature>
<evidence type="ECO:0000313" key="11">
    <source>
        <dbReference type="Proteomes" id="UP000292052"/>
    </source>
</evidence>
<dbReference type="SUPFAM" id="SSF63451">
    <property type="entry name" value="LEM domain"/>
    <property type="match status" value="1"/>
</dbReference>
<dbReference type="InterPro" id="IPR012677">
    <property type="entry name" value="Nucleotide-bd_a/b_plait_sf"/>
</dbReference>
<protein>
    <submittedName>
        <fullName evidence="10">Inner nuclear membrane protein Man1</fullName>
    </submittedName>
</protein>
<keyword evidence="6" id="KW-0539">Nucleus</keyword>
<dbReference type="STRING" id="1661398.A0A482V881"/>
<keyword evidence="11" id="KW-1185">Reference proteome</keyword>
<dbReference type="GO" id="GO:0030514">
    <property type="term" value="P:negative regulation of BMP signaling pathway"/>
    <property type="evidence" value="ECO:0007669"/>
    <property type="project" value="TreeGrafter"/>
</dbReference>
<dbReference type="InterPro" id="IPR018996">
    <property type="entry name" value="Man1/Src1-like_C"/>
</dbReference>
<comment type="caution">
    <text evidence="10">The sequence shown here is derived from an EMBL/GenBank/DDBJ whole genome shotgun (WGS) entry which is preliminary data.</text>
</comment>
<evidence type="ECO:0000256" key="1">
    <source>
        <dbReference type="ARBA" id="ARBA00004473"/>
    </source>
</evidence>
<dbReference type="AlphaFoldDB" id="A0A482V881"/>
<evidence type="ECO:0000256" key="5">
    <source>
        <dbReference type="ARBA" id="ARBA00023136"/>
    </source>
</evidence>
<dbReference type="InterPro" id="IPR052277">
    <property type="entry name" value="INM_ESCRT-Associated"/>
</dbReference>
<evidence type="ECO:0000256" key="2">
    <source>
        <dbReference type="ARBA" id="ARBA00022553"/>
    </source>
</evidence>
<evidence type="ECO:0000256" key="6">
    <source>
        <dbReference type="ARBA" id="ARBA00023242"/>
    </source>
</evidence>
<dbReference type="InterPro" id="IPR011015">
    <property type="entry name" value="LEM/LEM-like_dom_sf"/>
</dbReference>
<organism evidence="10 11">
    <name type="scientific">Asbolus verrucosus</name>
    <name type="common">Desert ironclad beetle</name>
    <dbReference type="NCBI Taxonomy" id="1661398"/>
    <lineage>
        <taxon>Eukaryota</taxon>
        <taxon>Metazoa</taxon>
        <taxon>Ecdysozoa</taxon>
        <taxon>Arthropoda</taxon>
        <taxon>Hexapoda</taxon>
        <taxon>Insecta</taxon>
        <taxon>Pterygota</taxon>
        <taxon>Neoptera</taxon>
        <taxon>Endopterygota</taxon>
        <taxon>Coleoptera</taxon>
        <taxon>Polyphaga</taxon>
        <taxon>Cucujiformia</taxon>
        <taxon>Tenebrionidae</taxon>
        <taxon>Pimeliinae</taxon>
        <taxon>Asbolus</taxon>
    </lineage>
</organism>
<feature type="transmembrane region" description="Helical" evidence="8">
    <location>
        <begin position="371"/>
        <end position="391"/>
    </location>
</feature>
<evidence type="ECO:0000256" key="8">
    <source>
        <dbReference type="SAM" id="Phobius"/>
    </source>
</evidence>
<dbReference type="Pfam" id="PF09402">
    <property type="entry name" value="MSC"/>
    <property type="match status" value="1"/>
</dbReference>
<dbReference type="Gene3D" id="3.30.70.330">
    <property type="match status" value="1"/>
</dbReference>
<keyword evidence="4 8" id="KW-1133">Transmembrane helix</keyword>
<keyword evidence="3 8" id="KW-0812">Transmembrane</keyword>
<dbReference type="Pfam" id="PF03020">
    <property type="entry name" value="LEM"/>
    <property type="match status" value="1"/>
</dbReference>
<gene>
    <name evidence="10" type="ORF">BDFB_001006</name>
</gene>
<dbReference type="Gene3D" id="1.10.720.40">
    <property type="match status" value="1"/>
</dbReference>
<comment type="subcellular location">
    <subcellularLocation>
        <location evidence="1">Nucleus inner membrane</location>
        <topology evidence="1">Multi-pass membrane protein</topology>
    </subcellularLocation>
</comment>
<feature type="compositionally biased region" description="Basic and acidic residues" evidence="7">
    <location>
        <begin position="43"/>
        <end position="54"/>
    </location>
</feature>
<feature type="compositionally biased region" description="Basic and acidic residues" evidence="7">
    <location>
        <begin position="97"/>
        <end position="111"/>
    </location>
</feature>
<dbReference type="InterPro" id="IPR003887">
    <property type="entry name" value="LEM_dom"/>
</dbReference>
<dbReference type="GO" id="GO:0031490">
    <property type="term" value="F:chromatin DNA binding"/>
    <property type="evidence" value="ECO:0007669"/>
    <property type="project" value="TreeGrafter"/>
</dbReference>
<feature type="transmembrane region" description="Helical" evidence="8">
    <location>
        <begin position="294"/>
        <end position="317"/>
    </location>
</feature>
<dbReference type="InterPro" id="IPR041885">
    <property type="entry name" value="MAN1_winged_helix_dom"/>
</dbReference>
<reference evidence="10 11" key="1">
    <citation type="submission" date="2017-03" db="EMBL/GenBank/DDBJ databases">
        <title>Genome of the blue death feigning beetle - Asbolus verrucosus.</title>
        <authorList>
            <person name="Rider S.D."/>
        </authorList>
    </citation>
    <scope>NUCLEOTIDE SEQUENCE [LARGE SCALE GENOMIC DNA]</scope>
    <source>
        <strain evidence="10">Butters</strain>
        <tissue evidence="10">Head and leg muscle</tissue>
    </source>
</reference>
<dbReference type="EMBL" id="QDEB01129065">
    <property type="protein sequence ID" value="RZB39346.1"/>
    <property type="molecule type" value="Genomic_DNA"/>
</dbReference>
<dbReference type="GO" id="GO:0006998">
    <property type="term" value="P:nuclear envelope organization"/>
    <property type="evidence" value="ECO:0007669"/>
    <property type="project" value="TreeGrafter"/>
</dbReference>
<feature type="domain" description="LEM" evidence="9">
    <location>
        <begin position="1"/>
        <end position="45"/>
    </location>
</feature>
<dbReference type="Proteomes" id="UP000292052">
    <property type="component" value="Unassembled WGS sequence"/>
</dbReference>
<dbReference type="OrthoDB" id="118234at2759"/>
<accession>A0A482V881</accession>
<keyword evidence="2" id="KW-0597">Phosphoprotein</keyword>
<keyword evidence="5 8" id="KW-0472">Membrane</keyword>
<evidence type="ECO:0000259" key="9">
    <source>
        <dbReference type="PROSITE" id="PS50954"/>
    </source>
</evidence>
<proteinExistence type="predicted"/>
<evidence type="ECO:0000256" key="7">
    <source>
        <dbReference type="SAM" id="MobiDB-lite"/>
    </source>
</evidence>
<dbReference type="Gene3D" id="1.10.10.1180">
    <property type="entry name" value="MAN1, winged-helix domain"/>
    <property type="match status" value="1"/>
</dbReference>
<dbReference type="SMART" id="SM00540">
    <property type="entry name" value="LEM"/>
    <property type="match status" value="1"/>
</dbReference>
<dbReference type="PANTHER" id="PTHR13428">
    <property type="entry name" value="INNER NUCLEAR MEMBRANE PROTEIN MAN1 LEM DOMAIN CONTAINING PROTEIN"/>
    <property type="match status" value="1"/>
</dbReference>
<dbReference type="PROSITE" id="PS50954">
    <property type="entry name" value="LEM"/>
    <property type="match status" value="1"/>
</dbReference>
<evidence type="ECO:0000313" key="10">
    <source>
        <dbReference type="EMBL" id="RZB39346.1"/>
    </source>
</evidence>
<dbReference type="GO" id="GO:0005637">
    <property type="term" value="C:nuclear inner membrane"/>
    <property type="evidence" value="ECO:0007669"/>
    <property type="project" value="UniProtKB-SubCell"/>
</dbReference>
<dbReference type="FunFam" id="1.10.720.40:FF:000001">
    <property type="entry name" value="LEM domain containing 2, isoform CRA_a"/>
    <property type="match status" value="1"/>
</dbReference>
<feature type="non-terminal residue" evidence="10">
    <location>
        <position position="584"/>
    </location>
</feature>
<dbReference type="CDD" id="cd12934">
    <property type="entry name" value="LEM"/>
    <property type="match status" value="1"/>
</dbReference>
<dbReference type="PANTHER" id="PTHR13428:SF12">
    <property type="entry name" value="INNER NUCLEAR MEMBRANE PROTEIN MAN1"/>
    <property type="match status" value="1"/>
</dbReference>
<evidence type="ECO:0000256" key="4">
    <source>
        <dbReference type="ARBA" id="ARBA00022989"/>
    </source>
</evidence>